<organism evidence="1 2">
    <name type="scientific">Gossypium lobatum</name>
    <dbReference type="NCBI Taxonomy" id="34289"/>
    <lineage>
        <taxon>Eukaryota</taxon>
        <taxon>Viridiplantae</taxon>
        <taxon>Streptophyta</taxon>
        <taxon>Embryophyta</taxon>
        <taxon>Tracheophyta</taxon>
        <taxon>Spermatophyta</taxon>
        <taxon>Magnoliopsida</taxon>
        <taxon>eudicotyledons</taxon>
        <taxon>Gunneridae</taxon>
        <taxon>Pentapetalae</taxon>
        <taxon>rosids</taxon>
        <taxon>malvids</taxon>
        <taxon>Malvales</taxon>
        <taxon>Malvaceae</taxon>
        <taxon>Malvoideae</taxon>
        <taxon>Gossypium</taxon>
    </lineage>
</organism>
<name>A0A7J8MS65_9ROSI</name>
<sequence>MHRRGYGVLTGGVLHWVMPP</sequence>
<reference evidence="1 2" key="1">
    <citation type="journal article" date="2019" name="Genome Biol. Evol.">
        <title>Insights into the evolution of the New World diploid cottons (Gossypium, subgenus Houzingenia) based on genome sequencing.</title>
        <authorList>
            <person name="Grover C.E."/>
            <person name="Arick M.A. 2nd"/>
            <person name="Thrash A."/>
            <person name="Conover J.L."/>
            <person name="Sanders W.S."/>
            <person name="Peterson D.G."/>
            <person name="Frelichowski J.E."/>
            <person name="Scheffler J.A."/>
            <person name="Scheffler B.E."/>
            <person name="Wendel J.F."/>
        </authorList>
    </citation>
    <scope>NUCLEOTIDE SEQUENCE [LARGE SCALE GENOMIC DNA]</scope>
    <source>
        <strain evidence="1">157</strain>
        <tissue evidence="1">Leaf</tissue>
    </source>
</reference>
<accession>A0A7J8MS65</accession>
<proteinExistence type="predicted"/>
<keyword evidence="2" id="KW-1185">Reference proteome</keyword>
<gene>
    <name evidence="1" type="ORF">Golob_012220</name>
</gene>
<dbReference type="Proteomes" id="UP000593572">
    <property type="component" value="Unassembled WGS sequence"/>
</dbReference>
<evidence type="ECO:0000313" key="2">
    <source>
        <dbReference type="Proteomes" id="UP000593572"/>
    </source>
</evidence>
<protein>
    <submittedName>
        <fullName evidence="1">Uncharacterized protein</fullName>
    </submittedName>
</protein>
<dbReference type="EMBL" id="JABEZX010000009">
    <property type="protein sequence ID" value="MBA0567486.1"/>
    <property type="molecule type" value="Genomic_DNA"/>
</dbReference>
<dbReference type="AlphaFoldDB" id="A0A7J8MS65"/>
<comment type="caution">
    <text evidence="1">The sequence shown here is derived from an EMBL/GenBank/DDBJ whole genome shotgun (WGS) entry which is preliminary data.</text>
</comment>
<evidence type="ECO:0000313" key="1">
    <source>
        <dbReference type="EMBL" id="MBA0567486.1"/>
    </source>
</evidence>